<evidence type="ECO:0000313" key="3">
    <source>
        <dbReference type="Proteomes" id="UP000439752"/>
    </source>
</evidence>
<dbReference type="Proteomes" id="UP000439752">
    <property type="component" value="Unassembled WGS sequence"/>
</dbReference>
<evidence type="ECO:0000313" key="2">
    <source>
        <dbReference type="EMBL" id="VWX38669.1"/>
    </source>
</evidence>
<keyword evidence="1" id="KW-0472">Membrane</keyword>
<organism evidence="2 3">
    <name type="scientific">Exiguobacterium oxidotolerans</name>
    <dbReference type="NCBI Taxonomy" id="223958"/>
    <lineage>
        <taxon>Bacteria</taxon>
        <taxon>Bacillati</taxon>
        <taxon>Bacillota</taxon>
        <taxon>Bacilli</taxon>
        <taxon>Bacillales</taxon>
        <taxon>Bacillales Family XII. Incertae Sedis</taxon>
        <taxon>Exiguobacterium</taxon>
    </lineage>
</organism>
<protein>
    <submittedName>
        <fullName evidence="2">Uncharacterized protein</fullName>
    </submittedName>
</protein>
<sequence>MNEEVLFYYGILAGGFVLITLSVLIFFFLRHDSEARIKHYVGTLLMLLCGVGLIVYTVPSLKYVFFQDYVTIKGTCTVEYDDQSKPRTIDLYYDETGDYFSFLDRAELGAYGPDVPYTCHVTATKDHAFPIAYRIYDVKTDRLLYSSE</sequence>
<keyword evidence="3" id="KW-1185">Reference proteome</keyword>
<name>A0A653IIB0_9BACL</name>
<dbReference type="EMBL" id="CABWKQ010000057">
    <property type="protein sequence ID" value="VWX38669.1"/>
    <property type="molecule type" value="Genomic_DNA"/>
</dbReference>
<keyword evidence="1" id="KW-1133">Transmembrane helix</keyword>
<evidence type="ECO:0000256" key="1">
    <source>
        <dbReference type="SAM" id="Phobius"/>
    </source>
</evidence>
<accession>A0A653IIB0</accession>
<feature type="transmembrane region" description="Helical" evidence="1">
    <location>
        <begin position="40"/>
        <end position="58"/>
    </location>
</feature>
<dbReference type="AlphaFoldDB" id="A0A653IIB0"/>
<reference evidence="2 3" key="1">
    <citation type="submission" date="2019-10" db="EMBL/GenBank/DDBJ databases">
        <authorList>
            <person name="Karimi E."/>
        </authorList>
    </citation>
    <scope>NUCLEOTIDE SEQUENCE [LARGE SCALE GENOMIC DNA]</scope>
    <source>
        <strain evidence="2">Exiguobacterium sp. 9Y</strain>
    </source>
</reference>
<dbReference type="RefSeq" id="WP_159172532.1">
    <property type="nucleotide sequence ID" value="NZ_LR732308.1"/>
</dbReference>
<proteinExistence type="predicted"/>
<feature type="transmembrane region" description="Helical" evidence="1">
    <location>
        <begin position="6"/>
        <end position="28"/>
    </location>
</feature>
<gene>
    <name evidence="2" type="ORF">EXIGUO9Y_70010</name>
</gene>
<keyword evidence="1" id="KW-0812">Transmembrane</keyword>